<dbReference type="Proteomes" id="UP000609879">
    <property type="component" value="Unassembled WGS sequence"/>
</dbReference>
<name>A0ABQ3Y1P6_9ACTN</name>
<reference evidence="1 2" key="1">
    <citation type="submission" date="2021-01" db="EMBL/GenBank/DDBJ databases">
        <title>Whole genome shotgun sequence of Actinoplanes deccanensis NBRC 13994.</title>
        <authorList>
            <person name="Komaki H."/>
            <person name="Tamura T."/>
        </authorList>
    </citation>
    <scope>NUCLEOTIDE SEQUENCE [LARGE SCALE GENOMIC DNA]</scope>
    <source>
        <strain evidence="1 2">NBRC 13994</strain>
    </source>
</reference>
<evidence type="ECO:0000313" key="1">
    <source>
        <dbReference type="EMBL" id="GID73785.1"/>
    </source>
</evidence>
<accession>A0ABQ3Y1P6</accession>
<sequence length="287" mass="29057">MAPYVDIVSGTADISAIASATGQKDFTLAFVLADSSGSCTATWGGKTALDDSTVAASIAEITAAGGTPVVSTGGASGTYLETACTSADDLAAQYEAALDQAGSNFLDVDIEQTVTAATVVKALSTLQAARGTSITLTVPVGGTVLGLTDASIALLQAAEQADLEVTVNAMTMNFDGGTAGWGTAMTTAAEAVKDDVASVWTGKSDTEIYGMLGVTPMIGTNDSYATTTVADATTLLDWAEEKGLAFVRFWSVNRDNDGCPDGTVSATCSGIAQTDYAFTTLFATFTT</sequence>
<dbReference type="PANTHER" id="PTHR42976">
    <property type="entry name" value="BIFUNCTIONAL CHITINASE/LYSOZYME-RELATED"/>
    <property type="match status" value="1"/>
</dbReference>
<evidence type="ECO:0008006" key="3">
    <source>
        <dbReference type="Google" id="ProtNLM"/>
    </source>
</evidence>
<dbReference type="Gene3D" id="3.20.20.80">
    <property type="entry name" value="Glycosidases"/>
    <property type="match status" value="1"/>
</dbReference>
<evidence type="ECO:0000313" key="2">
    <source>
        <dbReference type="Proteomes" id="UP000609879"/>
    </source>
</evidence>
<proteinExistence type="predicted"/>
<organism evidence="1 2">
    <name type="scientific">Paractinoplanes deccanensis</name>
    <dbReference type="NCBI Taxonomy" id="113561"/>
    <lineage>
        <taxon>Bacteria</taxon>
        <taxon>Bacillati</taxon>
        <taxon>Actinomycetota</taxon>
        <taxon>Actinomycetes</taxon>
        <taxon>Micromonosporales</taxon>
        <taxon>Micromonosporaceae</taxon>
        <taxon>Paractinoplanes</taxon>
    </lineage>
</organism>
<dbReference type="EMBL" id="BOMI01000038">
    <property type="protein sequence ID" value="GID73785.1"/>
    <property type="molecule type" value="Genomic_DNA"/>
</dbReference>
<dbReference type="InterPro" id="IPR052750">
    <property type="entry name" value="GH18_Chitinase"/>
</dbReference>
<protein>
    <recommendedName>
        <fullName evidence="3">Chitinase</fullName>
    </recommendedName>
</protein>
<gene>
    <name evidence="1" type="ORF">Ade02nite_24260</name>
</gene>
<keyword evidence="2" id="KW-1185">Reference proteome</keyword>
<dbReference type="InterPro" id="IPR017853">
    <property type="entry name" value="GH"/>
</dbReference>
<comment type="caution">
    <text evidence="1">The sequence shown here is derived from an EMBL/GenBank/DDBJ whole genome shotgun (WGS) entry which is preliminary data.</text>
</comment>
<dbReference type="SUPFAM" id="SSF51445">
    <property type="entry name" value="(Trans)glycosidases"/>
    <property type="match status" value="1"/>
</dbReference>
<dbReference type="PANTHER" id="PTHR42976:SF1">
    <property type="entry name" value="GH18 DOMAIN-CONTAINING PROTEIN-RELATED"/>
    <property type="match status" value="1"/>
</dbReference>